<proteinExistence type="predicted"/>
<protein>
    <submittedName>
        <fullName evidence="1">Uncharacterized protein</fullName>
    </submittedName>
</protein>
<name>K2FYB1_9BACT</name>
<evidence type="ECO:0000313" key="1">
    <source>
        <dbReference type="EMBL" id="EKE26887.1"/>
    </source>
</evidence>
<sequence>MDAMKQWAEKAKDAAVWAAWEVKEWVGTVGQKIEKKVEWENKNELTSGQAKGVDKVNNDIDLKDKIEKHIKTPENEQWKTEDYLNFIHSPDFQNQKLSNIIYTKNPDANIFTNVGINELWIKIPPNLNPTLLKKVLRSYILGTSKFEWWWLKWDKEKWILLNKYPQKRYENKTFKEFIEELN</sequence>
<reference evidence="1" key="1">
    <citation type="journal article" date="2012" name="Science">
        <title>Fermentation, hydrogen, and sulfur metabolism in multiple uncultivated bacterial phyla.</title>
        <authorList>
            <person name="Wrighton K.C."/>
            <person name="Thomas B.C."/>
            <person name="Sharon I."/>
            <person name="Miller C.S."/>
            <person name="Castelle C.J."/>
            <person name="VerBerkmoes N.C."/>
            <person name="Wilkins M.J."/>
            <person name="Hettich R.L."/>
            <person name="Lipton M.S."/>
            <person name="Williams K.H."/>
            <person name="Long P.E."/>
            <person name="Banfield J.F."/>
        </authorList>
    </citation>
    <scope>NUCLEOTIDE SEQUENCE [LARGE SCALE GENOMIC DNA]</scope>
</reference>
<dbReference type="EMBL" id="AMFJ01000647">
    <property type="protein sequence ID" value="EKE26887.1"/>
    <property type="molecule type" value="Genomic_DNA"/>
</dbReference>
<comment type="caution">
    <text evidence="1">The sequence shown here is derived from an EMBL/GenBank/DDBJ whole genome shotgun (WGS) entry which is preliminary data.</text>
</comment>
<organism evidence="1">
    <name type="scientific">uncultured bacterium</name>
    <name type="common">gcode 4</name>
    <dbReference type="NCBI Taxonomy" id="1234023"/>
    <lineage>
        <taxon>Bacteria</taxon>
        <taxon>environmental samples</taxon>
    </lineage>
</organism>
<dbReference type="AlphaFoldDB" id="K2FYB1"/>
<accession>K2FYB1</accession>
<gene>
    <name evidence="1" type="ORF">ACD_4C00131G0001</name>
</gene>